<accession>A0A162MY01</accession>
<dbReference type="Proteomes" id="UP000075737">
    <property type="component" value="Unassembled WGS sequence"/>
</dbReference>
<organism evidence="1 2">
    <name type="scientific">Thermovenabulum gondwanense</name>
    <dbReference type="NCBI Taxonomy" id="520767"/>
    <lineage>
        <taxon>Bacteria</taxon>
        <taxon>Bacillati</taxon>
        <taxon>Bacillota</taxon>
        <taxon>Clostridia</taxon>
        <taxon>Thermosediminibacterales</taxon>
        <taxon>Thermosediminibacteraceae</taxon>
        <taxon>Thermovenabulum</taxon>
    </lineage>
</organism>
<dbReference type="AlphaFoldDB" id="A0A162MY01"/>
<sequence>MHQTFLQRAGGWCEPVRVCNFRSRASRQATVVPLRLKVKKQGGTAGNILSPLEGERILLLQGKIFLRR</sequence>
<dbReference type="STRING" id="520767.ATZ99_04030"/>
<evidence type="ECO:0000313" key="1">
    <source>
        <dbReference type="EMBL" id="KYO68092.1"/>
    </source>
</evidence>
<dbReference type="EMBL" id="LOHZ01000019">
    <property type="protein sequence ID" value="KYO68092.1"/>
    <property type="molecule type" value="Genomic_DNA"/>
</dbReference>
<comment type="caution">
    <text evidence="1">The sequence shown here is derived from an EMBL/GenBank/DDBJ whole genome shotgun (WGS) entry which is preliminary data.</text>
</comment>
<protein>
    <submittedName>
        <fullName evidence="1">Uncharacterized protein</fullName>
    </submittedName>
</protein>
<reference evidence="1 2" key="1">
    <citation type="submission" date="2015-12" db="EMBL/GenBank/DDBJ databases">
        <title>Draft genome of Thermovenabulum gondwanense isolated from a red thermophilic microbial mat colonisisng an outflow channel of a bore well.</title>
        <authorList>
            <person name="Patel B.K."/>
        </authorList>
    </citation>
    <scope>NUCLEOTIDE SEQUENCE [LARGE SCALE GENOMIC DNA]</scope>
    <source>
        <strain evidence="1 2">R270</strain>
    </source>
</reference>
<keyword evidence="2" id="KW-1185">Reference proteome</keyword>
<evidence type="ECO:0000313" key="2">
    <source>
        <dbReference type="Proteomes" id="UP000075737"/>
    </source>
</evidence>
<proteinExistence type="predicted"/>
<name>A0A162MY01_9FIRM</name>
<gene>
    <name evidence="1" type="ORF">ATZ99_04030</name>
</gene>